<feature type="compositionally biased region" description="Low complexity" evidence="1">
    <location>
        <begin position="48"/>
        <end position="64"/>
    </location>
</feature>
<gene>
    <name evidence="2" type="ORF">TrLO_g12569</name>
</gene>
<feature type="region of interest" description="Disordered" evidence="1">
    <location>
        <begin position="1"/>
        <end position="114"/>
    </location>
</feature>
<proteinExistence type="predicted"/>
<evidence type="ECO:0000313" key="3">
    <source>
        <dbReference type="Proteomes" id="UP001165122"/>
    </source>
</evidence>
<sequence>MDEWEILDIDAAIPKEIPPLPLPADTPAQPKPSKAPEAPNKPTPRAPLPSTSTSPLPHSTLPRLQTVSDASLEDVQLVGDVEVEPDLEDEDLNSGEEGDYEGDNEGDYDSNDDDESDLVMIKTEKSSKLKQQPNSNSNKPSSRTFFAFLFLLLPIIYSIIYERTLAITCAEYEGVYGNASSPFCQTNAKFTEETGQPQQPQQEGIDVGTQVKENILLMISPPPEPNHYQLSHLPRSAPKLLTTLKIFLNLYIRAFSTSLEVLLTLMLPPQVLDELRGTLKAVHIRASEVIIEINDSEAYERSVQVLKSVGSNALILASDAYDVGSKTWVMVVTDPKFIEYRDLAFAVSKELVTVGSRALSTVQHSDIAEDIRTTTKSAAYETCKIGKGVFNDLVFPAAEYTTNKIVTVGSKALSTIQHSDLAEDIRTTTKTAAYETCKIGKDVFNDLVFPVAEYTTERVVARVHSVNSVTLAKSKSVAVQFAKQLAVVGMDVGSVAKAEASKAKSGMNDFVKKLHEFEFDFDTDLKPIRVGATKVTREIVNDIFIPAGTYFGEIISNATSKK</sequence>
<organism evidence="2 3">
    <name type="scientific">Triparma laevis f. longispina</name>
    <dbReference type="NCBI Taxonomy" id="1714387"/>
    <lineage>
        <taxon>Eukaryota</taxon>
        <taxon>Sar</taxon>
        <taxon>Stramenopiles</taxon>
        <taxon>Ochrophyta</taxon>
        <taxon>Bolidophyceae</taxon>
        <taxon>Parmales</taxon>
        <taxon>Triparmaceae</taxon>
        <taxon>Triparma</taxon>
    </lineage>
</organism>
<dbReference type="EMBL" id="BRXW01000477">
    <property type="protein sequence ID" value="GMH58282.1"/>
    <property type="molecule type" value="Genomic_DNA"/>
</dbReference>
<name>A0A9W6ZVU2_9STRA</name>
<keyword evidence="3" id="KW-1185">Reference proteome</keyword>
<dbReference type="AlphaFoldDB" id="A0A9W6ZVU2"/>
<evidence type="ECO:0000256" key="1">
    <source>
        <dbReference type="SAM" id="MobiDB-lite"/>
    </source>
</evidence>
<feature type="compositionally biased region" description="Acidic residues" evidence="1">
    <location>
        <begin position="81"/>
        <end position="114"/>
    </location>
</feature>
<accession>A0A9W6ZVU2</accession>
<dbReference type="Proteomes" id="UP001165122">
    <property type="component" value="Unassembled WGS sequence"/>
</dbReference>
<reference evidence="3" key="1">
    <citation type="journal article" date="2023" name="Commun. Biol.">
        <title>Genome analysis of Parmales, the sister group of diatoms, reveals the evolutionary specialization of diatoms from phago-mixotrophs to photoautotrophs.</title>
        <authorList>
            <person name="Ban H."/>
            <person name="Sato S."/>
            <person name="Yoshikawa S."/>
            <person name="Yamada K."/>
            <person name="Nakamura Y."/>
            <person name="Ichinomiya M."/>
            <person name="Sato N."/>
            <person name="Blanc-Mathieu R."/>
            <person name="Endo H."/>
            <person name="Kuwata A."/>
            <person name="Ogata H."/>
        </authorList>
    </citation>
    <scope>NUCLEOTIDE SEQUENCE [LARGE SCALE GENOMIC DNA]</scope>
    <source>
        <strain evidence="3">NIES 3700</strain>
    </source>
</reference>
<comment type="caution">
    <text evidence="2">The sequence shown here is derived from an EMBL/GenBank/DDBJ whole genome shotgun (WGS) entry which is preliminary data.</text>
</comment>
<dbReference type="OrthoDB" id="10520663at2759"/>
<evidence type="ECO:0000313" key="2">
    <source>
        <dbReference type="EMBL" id="GMH58282.1"/>
    </source>
</evidence>
<protein>
    <submittedName>
        <fullName evidence="2">Uncharacterized protein</fullName>
    </submittedName>
</protein>